<dbReference type="InterPro" id="IPR045140">
    <property type="entry name" value="SHCBP1-like"/>
</dbReference>
<dbReference type="GO" id="GO:0007112">
    <property type="term" value="P:male meiosis cytokinesis"/>
    <property type="evidence" value="ECO:0007669"/>
    <property type="project" value="TreeGrafter"/>
</dbReference>
<reference evidence="3" key="1">
    <citation type="submission" date="2020-11" db="EMBL/GenBank/DDBJ databases">
        <authorList>
            <person name="Tran Van P."/>
        </authorList>
    </citation>
    <scope>NUCLEOTIDE SEQUENCE</scope>
</reference>
<dbReference type="Gene3D" id="2.160.20.10">
    <property type="entry name" value="Single-stranded right-handed beta-helix, Pectin lyase-like"/>
    <property type="match status" value="1"/>
</dbReference>
<feature type="coiled-coil region" evidence="1">
    <location>
        <begin position="253"/>
        <end position="280"/>
    </location>
</feature>
<organism evidence="3">
    <name type="scientific">Oppiella nova</name>
    <dbReference type="NCBI Taxonomy" id="334625"/>
    <lineage>
        <taxon>Eukaryota</taxon>
        <taxon>Metazoa</taxon>
        <taxon>Ecdysozoa</taxon>
        <taxon>Arthropoda</taxon>
        <taxon>Chelicerata</taxon>
        <taxon>Arachnida</taxon>
        <taxon>Acari</taxon>
        <taxon>Acariformes</taxon>
        <taxon>Sarcoptiformes</taxon>
        <taxon>Oribatida</taxon>
        <taxon>Brachypylina</taxon>
        <taxon>Oppioidea</taxon>
        <taxon>Oppiidae</taxon>
        <taxon>Oppiella</taxon>
    </lineage>
</organism>
<evidence type="ECO:0000259" key="2">
    <source>
        <dbReference type="Pfam" id="PF23762"/>
    </source>
</evidence>
<dbReference type="Proteomes" id="UP000728032">
    <property type="component" value="Unassembled WGS sequence"/>
</dbReference>
<feature type="domain" description="SHC SH2" evidence="2">
    <location>
        <begin position="24"/>
        <end position="276"/>
    </location>
</feature>
<protein>
    <recommendedName>
        <fullName evidence="2">SHC SH2 domain-containing protein</fullName>
    </recommendedName>
</protein>
<sequence>METSFVASEEYPSIYRIRFMPSELTNLYNDILPNVAINQVNDHLIRYVTSCIEPIGWHAIWRTVPNDGNGLSTQYDLEVEIIDVLHHQLVAIGVVLRQLHPKDSELTAEQMSEKEKLLNETKVVNIPLTQLYVISDGDEDNQFHRTALVIEQIRFFYTNLWRPWDELDNSESAGHEVFVETRLKPRLELSFDMKDKIIPQSTVNRIKNLLSESWAIKRKIDSIDSYKSFDSMDISIEDNSEIDYINETDLVQAMRLKLRLEDIEREMRLLEDKHLRIIAASLRSNTGDTNGFEDESISKQNKIHLIGKTFTVEPLKDILNSLSQVITDPTVPLMFYNSLSQALASVRSGDKIFLMPGLYSCPILPWIERDIEINGFGGTADEIIIEAKDSVGDIFLNCNSNKVVFTGLTMRSTSELQCLLMIHKGFVSFNNCVLDGAHQTRNALIVLSKAKVEIENTRIINESGNGIISRKGSVVINRDLEQNLNQKQDHKSHEMHINLNGGSPSAPLLDDIIDT</sequence>
<keyword evidence="1" id="KW-0175">Coiled coil</keyword>
<keyword evidence="4" id="KW-1185">Reference proteome</keyword>
<dbReference type="EMBL" id="CAJPVJ010001034">
    <property type="protein sequence ID" value="CAG2163927.1"/>
    <property type="molecule type" value="Genomic_DNA"/>
</dbReference>
<evidence type="ECO:0000256" key="1">
    <source>
        <dbReference type="SAM" id="Coils"/>
    </source>
</evidence>
<dbReference type="AlphaFoldDB" id="A0A7R9LKP2"/>
<dbReference type="GO" id="GO:0007283">
    <property type="term" value="P:spermatogenesis"/>
    <property type="evidence" value="ECO:0007669"/>
    <property type="project" value="TreeGrafter"/>
</dbReference>
<gene>
    <name evidence="3" type="ORF">ONB1V03_LOCUS3488</name>
</gene>
<dbReference type="SUPFAM" id="SSF51126">
    <property type="entry name" value="Pectin lyase-like"/>
    <property type="match status" value="1"/>
</dbReference>
<dbReference type="InterPro" id="IPR012334">
    <property type="entry name" value="Pectin_lyas_fold"/>
</dbReference>
<accession>A0A7R9LKP2</accession>
<dbReference type="InterPro" id="IPR011050">
    <property type="entry name" value="Pectin_lyase_fold/virulence"/>
</dbReference>
<dbReference type="Pfam" id="PF23762">
    <property type="entry name" value="SHCBP_N"/>
    <property type="match status" value="1"/>
</dbReference>
<dbReference type="EMBL" id="OC915859">
    <property type="protein sequence ID" value="CAD7642243.1"/>
    <property type="molecule type" value="Genomic_DNA"/>
</dbReference>
<dbReference type="OrthoDB" id="5978115at2759"/>
<name>A0A7R9LKP2_9ACAR</name>
<evidence type="ECO:0000313" key="4">
    <source>
        <dbReference type="Proteomes" id="UP000728032"/>
    </source>
</evidence>
<proteinExistence type="predicted"/>
<dbReference type="InterPro" id="IPR057508">
    <property type="entry name" value="SHCBP-like_N"/>
</dbReference>
<evidence type="ECO:0000313" key="3">
    <source>
        <dbReference type="EMBL" id="CAD7642243.1"/>
    </source>
</evidence>
<dbReference type="PANTHER" id="PTHR14695:SF4">
    <property type="entry name" value="PROTEIN NESSUN DORMA"/>
    <property type="match status" value="1"/>
</dbReference>
<dbReference type="PANTHER" id="PTHR14695">
    <property type="entry name" value="SHC SH2-DOMAIN BINDING PROTEIN 1-RELATED"/>
    <property type="match status" value="1"/>
</dbReference>